<dbReference type="PROSITE" id="PS51257">
    <property type="entry name" value="PROKAR_LIPOPROTEIN"/>
    <property type="match status" value="1"/>
</dbReference>
<dbReference type="KEGG" id="ppha:BVH74_09225"/>
<sequence length="184" mass="20622">MSLNRPRRLLTATLLGITLVLSGCGFQLRGTGSGALENVELRELRLSAIDNLGQTHQEVRDMLRSSGVRLSASAPYHLQLLGEQNERSAVSYTTRASPAEFQLTSRLSYQILDRQGRALVGPETLEAQRALVRDRDNVVAGSEEEELLRQEMRRDLSRQLLLRLSSLSSRELQARERELDRAAP</sequence>
<evidence type="ECO:0000256" key="1">
    <source>
        <dbReference type="ARBA" id="ARBA00022729"/>
    </source>
</evidence>
<dbReference type="HAMAP" id="MF_01186">
    <property type="entry name" value="LPS_assembly_LptE"/>
    <property type="match status" value="1"/>
</dbReference>
<gene>
    <name evidence="6" type="primary">lptE</name>
    <name evidence="7" type="ORF">BVH74_09225</name>
</gene>
<dbReference type="PANTHER" id="PTHR38098:SF1">
    <property type="entry name" value="LPS-ASSEMBLY LIPOPROTEIN LPTE"/>
    <property type="match status" value="1"/>
</dbReference>
<keyword evidence="4 6" id="KW-0998">Cell outer membrane</keyword>
<dbReference type="GO" id="GO:1990351">
    <property type="term" value="C:transporter complex"/>
    <property type="evidence" value="ECO:0007669"/>
    <property type="project" value="TreeGrafter"/>
</dbReference>
<protein>
    <recommendedName>
        <fullName evidence="6">LPS-assembly lipoprotein LptE</fullName>
    </recommendedName>
</protein>
<keyword evidence="3 6" id="KW-0564">Palmitate</keyword>
<comment type="similarity">
    <text evidence="6">Belongs to the LptE lipoprotein family.</text>
</comment>
<evidence type="ECO:0000256" key="6">
    <source>
        <dbReference type="HAMAP-Rule" id="MF_01186"/>
    </source>
</evidence>
<dbReference type="GO" id="GO:0015920">
    <property type="term" value="P:lipopolysaccharide transport"/>
    <property type="evidence" value="ECO:0007669"/>
    <property type="project" value="TreeGrafter"/>
</dbReference>
<keyword evidence="1 6" id="KW-0732">Signal</keyword>
<comment type="subcellular location">
    <subcellularLocation>
        <location evidence="6">Cell outer membrane</location>
        <topology evidence="6">Lipid-anchor</topology>
    </subcellularLocation>
</comment>
<proteinExistence type="inferred from homology"/>
<dbReference type="AlphaFoldDB" id="A0A1V0B4P6"/>
<accession>A0A1V0B4P6</accession>
<dbReference type="Pfam" id="PF04390">
    <property type="entry name" value="LptE"/>
    <property type="match status" value="1"/>
</dbReference>
<dbReference type="EMBL" id="CP020100">
    <property type="protein sequence ID" value="AQZ94916.1"/>
    <property type="molecule type" value="Genomic_DNA"/>
</dbReference>
<name>A0A1V0B4P6_9GAMM</name>
<dbReference type="Proteomes" id="UP000243488">
    <property type="component" value="Chromosome"/>
</dbReference>
<organism evidence="7 8">
    <name type="scientific">Halopseudomonas phragmitis</name>
    <dbReference type="NCBI Taxonomy" id="1931241"/>
    <lineage>
        <taxon>Bacteria</taxon>
        <taxon>Pseudomonadati</taxon>
        <taxon>Pseudomonadota</taxon>
        <taxon>Gammaproteobacteria</taxon>
        <taxon>Pseudomonadales</taxon>
        <taxon>Pseudomonadaceae</taxon>
        <taxon>Halopseudomonas</taxon>
    </lineage>
</organism>
<dbReference type="Gene3D" id="3.30.160.150">
    <property type="entry name" value="Lipoprotein like domain"/>
    <property type="match status" value="1"/>
</dbReference>
<evidence type="ECO:0000256" key="2">
    <source>
        <dbReference type="ARBA" id="ARBA00023136"/>
    </source>
</evidence>
<keyword evidence="8" id="KW-1185">Reference proteome</keyword>
<evidence type="ECO:0000256" key="5">
    <source>
        <dbReference type="ARBA" id="ARBA00023288"/>
    </source>
</evidence>
<keyword evidence="5 6" id="KW-0449">Lipoprotein</keyword>
<dbReference type="InterPro" id="IPR007485">
    <property type="entry name" value="LPS_assembly_LptE"/>
</dbReference>
<evidence type="ECO:0000313" key="7">
    <source>
        <dbReference type="EMBL" id="AQZ94916.1"/>
    </source>
</evidence>
<dbReference type="PANTHER" id="PTHR38098">
    <property type="entry name" value="LPS-ASSEMBLY LIPOPROTEIN LPTE"/>
    <property type="match status" value="1"/>
</dbReference>
<evidence type="ECO:0000313" key="8">
    <source>
        <dbReference type="Proteomes" id="UP000243488"/>
    </source>
</evidence>
<dbReference type="RefSeq" id="WP_080049769.1">
    <property type="nucleotide sequence ID" value="NZ_CP020100.1"/>
</dbReference>
<dbReference type="STRING" id="1931241.BVH74_09225"/>
<dbReference type="GO" id="GO:0043165">
    <property type="term" value="P:Gram-negative-bacterium-type cell outer membrane assembly"/>
    <property type="evidence" value="ECO:0007669"/>
    <property type="project" value="UniProtKB-UniRule"/>
</dbReference>
<dbReference type="GO" id="GO:0009279">
    <property type="term" value="C:cell outer membrane"/>
    <property type="evidence" value="ECO:0007669"/>
    <property type="project" value="UniProtKB-SubCell"/>
</dbReference>
<comment type="subunit">
    <text evidence="6">Component of the lipopolysaccharide transport and assembly complex. Interacts with LptD.</text>
</comment>
<reference evidence="7 8" key="1">
    <citation type="submission" date="2017-03" db="EMBL/GenBank/DDBJ databases">
        <title>Complete genome sequence of the novel DNRA strain Pseudomonas sp. S-6-2 isolated from Chinese polluted river sediment. Journal of Biotechnology.</title>
        <authorList>
            <person name="Li J."/>
            <person name="Xiang F."/>
            <person name="Wang L."/>
            <person name="Xi L."/>
            <person name="Liu J."/>
        </authorList>
    </citation>
    <scope>NUCLEOTIDE SEQUENCE [LARGE SCALE GENOMIC DNA]</scope>
    <source>
        <strain evidence="7 8">S-6-2</strain>
    </source>
</reference>
<evidence type="ECO:0000256" key="3">
    <source>
        <dbReference type="ARBA" id="ARBA00023139"/>
    </source>
</evidence>
<keyword evidence="2 6" id="KW-0472">Membrane</keyword>
<evidence type="ECO:0000256" key="4">
    <source>
        <dbReference type="ARBA" id="ARBA00023237"/>
    </source>
</evidence>
<dbReference type="GO" id="GO:0001530">
    <property type="term" value="F:lipopolysaccharide binding"/>
    <property type="evidence" value="ECO:0007669"/>
    <property type="project" value="TreeGrafter"/>
</dbReference>
<comment type="function">
    <text evidence="6">Together with LptD, is involved in the assembly of lipopolysaccharide (LPS) at the surface of the outer membrane. Required for the proper assembly of LptD. Binds LPS and may serve as the LPS recognition site at the outer membrane.</text>
</comment>